<dbReference type="Proteomes" id="UP001159363">
    <property type="component" value="Chromosome X"/>
</dbReference>
<keyword evidence="2" id="KW-1185">Reference proteome</keyword>
<name>A0ABQ9HT82_9NEOP</name>
<accession>A0ABQ9HT82</accession>
<organism evidence="1 2">
    <name type="scientific">Dryococelus australis</name>
    <dbReference type="NCBI Taxonomy" id="614101"/>
    <lineage>
        <taxon>Eukaryota</taxon>
        <taxon>Metazoa</taxon>
        <taxon>Ecdysozoa</taxon>
        <taxon>Arthropoda</taxon>
        <taxon>Hexapoda</taxon>
        <taxon>Insecta</taxon>
        <taxon>Pterygota</taxon>
        <taxon>Neoptera</taxon>
        <taxon>Polyneoptera</taxon>
        <taxon>Phasmatodea</taxon>
        <taxon>Verophasmatodea</taxon>
        <taxon>Anareolatae</taxon>
        <taxon>Phasmatidae</taxon>
        <taxon>Eurycanthinae</taxon>
        <taxon>Dryococelus</taxon>
    </lineage>
</organism>
<protein>
    <submittedName>
        <fullName evidence="1">Uncharacterized protein</fullName>
    </submittedName>
</protein>
<dbReference type="EMBL" id="JARBHB010000004">
    <property type="protein sequence ID" value="KAJ8887594.1"/>
    <property type="molecule type" value="Genomic_DNA"/>
</dbReference>
<gene>
    <name evidence="1" type="ORF">PR048_013811</name>
</gene>
<evidence type="ECO:0000313" key="2">
    <source>
        <dbReference type="Proteomes" id="UP001159363"/>
    </source>
</evidence>
<evidence type="ECO:0000313" key="1">
    <source>
        <dbReference type="EMBL" id="KAJ8887594.1"/>
    </source>
</evidence>
<proteinExistence type="predicted"/>
<comment type="caution">
    <text evidence="1">The sequence shown here is derived from an EMBL/GenBank/DDBJ whole genome shotgun (WGS) entry which is preliminary data.</text>
</comment>
<sequence length="214" mass="23301">MPTGFGLAFGSATLCCSPDSRNGSTDLRSKDAFLERRRNKEAIVNGLEIGVILNNSVIGFAGCGNDPNVVEGVLFEMLSILQQERSSLMEQSYLQKWPRRCSGQTARLPPRRTGFDSRRGRTWVDAAGSTGFLGDLPFPPSLHSGAAPYSPHVSLLGSQDIDANSSPDLSAPLHIYNIAHTTTGREATTDRSVLLCMLTISGWYLQSIIWLPLF</sequence>
<reference evidence="1 2" key="1">
    <citation type="submission" date="2023-02" db="EMBL/GenBank/DDBJ databases">
        <title>LHISI_Scaffold_Assembly.</title>
        <authorList>
            <person name="Stuart O.P."/>
            <person name="Cleave R."/>
            <person name="Magrath M.J.L."/>
            <person name="Mikheyev A.S."/>
        </authorList>
    </citation>
    <scope>NUCLEOTIDE SEQUENCE [LARGE SCALE GENOMIC DNA]</scope>
    <source>
        <strain evidence="1">Daus_M_001</strain>
        <tissue evidence="1">Leg muscle</tissue>
    </source>
</reference>